<dbReference type="SUPFAM" id="SSF55658">
    <property type="entry name" value="L9 N-domain-like"/>
    <property type="match status" value="4"/>
</dbReference>
<reference evidence="2 3" key="1">
    <citation type="submission" date="2024-01" db="EMBL/GenBank/DDBJ databases">
        <title>Genome assemblies of Stephania.</title>
        <authorList>
            <person name="Yang L."/>
        </authorList>
    </citation>
    <scope>NUCLEOTIDE SEQUENCE [LARGE SCALE GENOMIC DNA]</scope>
    <source>
        <strain evidence="2">QJT</strain>
        <tissue evidence="2">Leaf</tissue>
    </source>
</reference>
<keyword evidence="3" id="KW-1185">Reference proteome</keyword>
<evidence type="ECO:0000313" key="2">
    <source>
        <dbReference type="EMBL" id="KAK9096145.1"/>
    </source>
</evidence>
<dbReference type="AlphaFoldDB" id="A0AAP0EMD2"/>
<proteinExistence type="predicted"/>
<dbReference type="Proteomes" id="UP001417504">
    <property type="component" value="Unassembled WGS sequence"/>
</dbReference>
<sequence length="220" mass="24438">MSGGGKKYAVYEGRNPGVYDTWREAEAQVRGYSGNCHQKVDSYGRADPKPYVVYEGAKPGVYPSWKDAHSQVSGYPGAHYQRADNFTDAANKWCDHKCSQTQAMADKNKYVVHKGRAPGMYNTWGETNDQVRGYPGNCHEKVDSNTGTPSGNKHYVVYDGAKPGVYDNWHDTHDQVSGYSGKQYEKAKSPEDAVNKWTDFKTYGATTTGQFSGTYPNKGN</sequence>
<dbReference type="EMBL" id="JBBNAE010000009">
    <property type="protein sequence ID" value="KAK9096145.1"/>
    <property type="molecule type" value="Genomic_DNA"/>
</dbReference>
<gene>
    <name evidence="2" type="ORF">Sjap_021642</name>
</gene>
<dbReference type="Gene3D" id="3.40.970.10">
    <property type="entry name" value="Ribonuclease H1, N-terminal domain"/>
    <property type="match status" value="4"/>
</dbReference>
<feature type="domain" description="Ribonuclease H1 N-terminal" evidence="1">
    <location>
        <begin position="110"/>
        <end position="141"/>
    </location>
</feature>
<feature type="domain" description="Ribonuclease H1 N-terminal" evidence="1">
    <location>
        <begin position="153"/>
        <end position="193"/>
    </location>
</feature>
<organism evidence="2 3">
    <name type="scientific">Stephania japonica</name>
    <dbReference type="NCBI Taxonomy" id="461633"/>
    <lineage>
        <taxon>Eukaryota</taxon>
        <taxon>Viridiplantae</taxon>
        <taxon>Streptophyta</taxon>
        <taxon>Embryophyta</taxon>
        <taxon>Tracheophyta</taxon>
        <taxon>Spermatophyta</taxon>
        <taxon>Magnoliopsida</taxon>
        <taxon>Ranunculales</taxon>
        <taxon>Menispermaceae</taxon>
        <taxon>Menispermoideae</taxon>
        <taxon>Cissampelideae</taxon>
        <taxon>Stephania</taxon>
    </lineage>
</organism>
<accession>A0AAP0EMD2</accession>
<dbReference type="Pfam" id="PF01693">
    <property type="entry name" value="Cauli_VI"/>
    <property type="match status" value="4"/>
</dbReference>
<dbReference type="InterPro" id="IPR011320">
    <property type="entry name" value="RNase_H1_N"/>
</dbReference>
<comment type="caution">
    <text evidence="2">The sequence shown here is derived from an EMBL/GenBank/DDBJ whole genome shotgun (WGS) entry which is preliminary data.</text>
</comment>
<dbReference type="InterPro" id="IPR037056">
    <property type="entry name" value="RNase_H1_N_sf"/>
</dbReference>
<evidence type="ECO:0000313" key="3">
    <source>
        <dbReference type="Proteomes" id="UP001417504"/>
    </source>
</evidence>
<protein>
    <recommendedName>
        <fullName evidence="1">Ribonuclease H1 N-terminal domain-containing protein</fullName>
    </recommendedName>
</protein>
<name>A0AAP0EMD2_9MAGN</name>
<dbReference type="InterPro" id="IPR009027">
    <property type="entry name" value="Ribosomal_bL9/RNase_H1_N"/>
</dbReference>
<evidence type="ECO:0000259" key="1">
    <source>
        <dbReference type="Pfam" id="PF01693"/>
    </source>
</evidence>
<feature type="domain" description="Ribonuclease H1 N-terminal" evidence="1">
    <location>
        <begin position="51"/>
        <end position="89"/>
    </location>
</feature>
<feature type="domain" description="Ribonuclease H1 N-terminal" evidence="1">
    <location>
        <begin position="8"/>
        <end position="44"/>
    </location>
</feature>